<proteinExistence type="predicted"/>
<name>A0A821W8U6_9BILA</name>
<accession>A0A821W8U6</accession>
<evidence type="ECO:0000313" key="1">
    <source>
        <dbReference type="EMBL" id="CAF4922479.1"/>
    </source>
</evidence>
<organism evidence="1 2">
    <name type="scientific">Rotaria socialis</name>
    <dbReference type="NCBI Taxonomy" id="392032"/>
    <lineage>
        <taxon>Eukaryota</taxon>
        <taxon>Metazoa</taxon>
        <taxon>Spiralia</taxon>
        <taxon>Gnathifera</taxon>
        <taxon>Rotifera</taxon>
        <taxon>Eurotatoria</taxon>
        <taxon>Bdelloidea</taxon>
        <taxon>Philodinida</taxon>
        <taxon>Philodinidae</taxon>
        <taxon>Rotaria</taxon>
    </lineage>
</organism>
<dbReference type="AlphaFoldDB" id="A0A821W8U6"/>
<reference evidence="1" key="1">
    <citation type="submission" date="2021-02" db="EMBL/GenBank/DDBJ databases">
        <authorList>
            <person name="Nowell W R."/>
        </authorList>
    </citation>
    <scope>NUCLEOTIDE SEQUENCE</scope>
</reference>
<evidence type="ECO:0000313" key="2">
    <source>
        <dbReference type="Proteomes" id="UP000663848"/>
    </source>
</evidence>
<dbReference type="EMBL" id="CAJOBR010019174">
    <property type="protein sequence ID" value="CAF4922479.1"/>
    <property type="molecule type" value="Genomic_DNA"/>
</dbReference>
<dbReference type="Proteomes" id="UP000663848">
    <property type="component" value="Unassembled WGS sequence"/>
</dbReference>
<gene>
    <name evidence="1" type="ORF">QYT958_LOCUS31500</name>
</gene>
<sequence length="119" mass="13658">MVLEQESFFNDYVSFTKQCVIERKDVEQFYEKAFEKTQLGVPHNHINGRLQYPSHLCGLTIEILGIGEEEAAGDIALSSAEEFFTLNSFINKKKQYRITNVYLIATGGDYIEGSYYRQA</sequence>
<comment type="caution">
    <text evidence="1">The sequence shown here is derived from an EMBL/GenBank/DDBJ whole genome shotgun (WGS) entry which is preliminary data.</text>
</comment>
<protein>
    <submittedName>
        <fullName evidence="1">Uncharacterized protein</fullName>
    </submittedName>
</protein>